<comment type="caution">
    <text evidence="6">The sequence shown here is derived from an EMBL/GenBank/DDBJ whole genome shotgun (WGS) entry which is preliminary data.</text>
</comment>
<feature type="domain" description="HTH lysR-type" evidence="5">
    <location>
        <begin position="1"/>
        <end position="58"/>
    </location>
</feature>
<dbReference type="GO" id="GO:0000976">
    <property type="term" value="F:transcription cis-regulatory region binding"/>
    <property type="evidence" value="ECO:0007669"/>
    <property type="project" value="TreeGrafter"/>
</dbReference>
<dbReference type="CDD" id="cd05466">
    <property type="entry name" value="PBP2_LTTR_substrate"/>
    <property type="match status" value="1"/>
</dbReference>
<evidence type="ECO:0000313" key="7">
    <source>
        <dbReference type="Proteomes" id="UP001201397"/>
    </source>
</evidence>
<keyword evidence="4" id="KW-0804">Transcription</keyword>
<proteinExistence type="inferred from homology"/>
<dbReference type="Pfam" id="PF00126">
    <property type="entry name" value="HTH_1"/>
    <property type="match status" value="1"/>
</dbReference>
<comment type="similarity">
    <text evidence="1">Belongs to the LysR transcriptional regulatory family.</text>
</comment>
<dbReference type="PANTHER" id="PTHR30126:SF40">
    <property type="entry name" value="HTH-TYPE TRANSCRIPTIONAL REGULATOR GLTR"/>
    <property type="match status" value="1"/>
</dbReference>
<evidence type="ECO:0000256" key="4">
    <source>
        <dbReference type="ARBA" id="ARBA00023163"/>
    </source>
</evidence>
<dbReference type="InterPro" id="IPR000847">
    <property type="entry name" value="LysR_HTH_N"/>
</dbReference>
<dbReference type="EMBL" id="JAKKDL010000001">
    <property type="protein sequence ID" value="MCF7528904.1"/>
    <property type="molecule type" value="Genomic_DNA"/>
</dbReference>
<keyword evidence="2" id="KW-0805">Transcription regulation</keyword>
<organism evidence="6 7">
    <name type="scientific">Neisseria lisongii</name>
    <dbReference type="NCBI Taxonomy" id="2912188"/>
    <lineage>
        <taxon>Bacteria</taxon>
        <taxon>Pseudomonadati</taxon>
        <taxon>Pseudomonadota</taxon>
        <taxon>Betaproteobacteria</taxon>
        <taxon>Neisseriales</taxon>
        <taxon>Neisseriaceae</taxon>
        <taxon>Neisseria</taxon>
    </lineage>
</organism>
<evidence type="ECO:0000256" key="1">
    <source>
        <dbReference type="ARBA" id="ARBA00009437"/>
    </source>
</evidence>
<dbReference type="FunFam" id="1.10.10.10:FF:000001">
    <property type="entry name" value="LysR family transcriptional regulator"/>
    <property type="match status" value="1"/>
</dbReference>
<dbReference type="InterPro" id="IPR005119">
    <property type="entry name" value="LysR_subst-bd"/>
</dbReference>
<keyword evidence="3" id="KW-0238">DNA-binding</keyword>
<evidence type="ECO:0000256" key="3">
    <source>
        <dbReference type="ARBA" id="ARBA00023125"/>
    </source>
</evidence>
<dbReference type="Pfam" id="PF03466">
    <property type="entry name" value="LysR_substrate"/>
    <property type="match status" value="1"/>
</dbReference>
<dbReference type="PRINTS" id="PR00039">
    <property type="entry name" value="HTHLYSR"/>
</dbReference>
<dbReference type="Gene3D" id="3.40.190.290">
    <property type="match status" value="1"/>
</dbReference>
<dbReference type="InterPro" id="IPR036390">
    <property type="entry name" value="WH_DNA-bd_sf"/>
</dbReference>
<name>A0AAW5AIC0_9NEIS</name>
<dbReference type="SUPFAM" id="SSF46785">
    <property type="entry name" value="Winged helix' DNA-binding domain"/>
    <property type="match status" value="1"/>
</dbReference>
<evidence type="ECO:0000259" key="5">
    <source>
        <dbReference type="PROSITE" id="PS50931"/>
    </source>
</evidence>
<accession>A0AAW5AIC0</accession>
<dbReference type="RefSeq" id="WP_237092243.1">
    <property type="nucleotide sequence ID" value="NZ_JAKKDL010000001.1"/>
</dbReference>
<evidence type="ECO:0000256" key="2">
    <source>
        <dbReference type="ARBA" id="ARBA00023015"/>
    </source>
</evidence>
<dbReference type="Proteomes" id="UP001201397">
    <property type="component" value="Unassembled WGS sequence"/>
</dbReference>
<evidence type="ECO:0000313" key="6">
    <source>
        <dbReference type="EMBL" id="MCF7528904.1"/>
    </source>
</evidence>
<dbReference type="PANTHER" id="PTHR30126">
    <property type="entry name" value="HTH-TYPE TRANSCRIPTIONAL REGULATOR"/>
    <property type="match status" value="1"/>
</dbReference>
<dbReference type="GO" id="GO:0003700">
    <property type="term" value="F:DNA-binding transcription factor activity"/>
    <property type="evidence" value="ECO:0007669"/>
    <property type="project" value="InterPro"/>
</dbReference>
<sequence length="294" mass="32976">MDTNQLKSFVAVAHQGNLTQAAERLCLSQPAVSAQIKALEGESGVALFTRTSSGMVLTRAGETLLPEVEVFLRHKHKLEHFAKTLAENYAEEVKLGLIHPVDSDKLAAVTAMIDRTAPKTQLHIQYGMSGEILSRIQHKTLHGGFFLGYPEQRGIYALFLQNIAYSLICPQQEYETIQQNLPLTLENYIWIEMSGVSGSNKHLQKFWRANRLSPKRQIWCDYPQTIIDLVANGIGVAMVPSNKAETAIGEGRPIAVIEKYRQTMPLHFIYAHECEDHPGLQLLKQCVETIWQIG</sequence>
<protein>
    <submittedName>
        <fullName evidence="6">LysR family transcriptional regulator</fullName>
    </submittedName>
</protein>
<reference evidence="6" key="1">
    <citation type="submission" date="2022-01" db="EMBL/GenBank/DDBJ databases">
        <title>Neisseria sp. ZJ104.</title>
        <authorList>
            <person name="Yang C."/>
        </authorList>
    </citation>
    <scope>NUCLEOTIDE SEQUENCE</scope>
    <source>
        <strain evidence="6">ZJ104</strain>
    </source>
</reference>
<dbReference type="SUPFAM" id="SSF53850">
    <property type="entry name" value="Periplasmic binding protein-like II"/>
    <property type="match status" value="1"/>
</dbReference>
<dbReference type="InterPro" id="IPR036388">
    <property type="entry name" value="WH-like_DNA-bd_sf"/>
</dbReference>
<dbReference type="PROSITE" id="PS50931">
    <property type="entry name" value="HTH_LYSR"/>
    <property type="match status" value="1"/>
</dbReference>
<dbReference type="Gene3D" id="1.10.10.10">
    <property type="entry name" value="Winged helix-like DNA-binding domain superfamily/Winged helix DNA-binding domain"/>
    <property type="match status" value="1"/>
</dbReference>
<gene>
    <name evidence="6" type="ORF">L4H06_01440</name>
</gene>
<dbReference type="AlphaFoldDB" id="A0AAW5AIC0"/>